<dbReference type="GO" id="GO:0005506">
    <property type="term" value="F:iron ion binding"/>
    <property type="evidence" value="ECO:0007669"/>
    <property type="project" value="TreeGrafter"/>
</dbReference>
<name>A0A5B0WRI5_9GAMM</name>
<evidence type="ECO:0000256" key="1">
    <source>
        <dbReference type="ARBA" id="ARBA00006018"/>
    </source>
</evidence>
<reference evidence="2 3" key="1">
    <citation type="submission" date="2019-09" db="EMBL/GenBank/DDBJ databases">
        <authorList>
            <person name="Chen X.-Y."/>
        </authorList>
    </citation>
    <scope>NUCLEOTIDE SEQUENCE [LARGE SCALE GENOMIC DNA]</scope>
    <source>
        <strain evidence="2 3">NY5</strain>
    </source>
</reference>
<organism evidence="2 3">
    <name type="scientific">Pseudohalioglobus sediminis</name>
    <dbReference type="NCBI Taxonomy" id="2606449"/>
    <lineage>
        <taxon>Bacteria</taxon>
        <taxon>Pseudomonadati</taxon>
        <taxon>Pseudomonadota</taxon>
        <taxon>Gammaproteobacteria</taxon>
        <taxon>Cellvibrionales</taxon>
        <taxon>Halieaceae</taxon>
        <taxon>Pseudohalioglobus</taxon>
    </lineage>
</organism>
<dbReference type="PANTHER" id="PTHR35177">
    <property type="entry name" value="HYDROGENASE MATURATION FACTOR HYBG"/>
    <property type="match status" value="1"/>
</dbReference>
<dbReference type="Gene3D" id="2.30.30.140">
    <property type="match status" value="1"/>
</dbReference>
<comment type="similarity">
    <text evidence="1">Belongs to the HupF/HypC family.</text>
</comment>
<dbReference type="GO" id="GO:1902670">
    <property type="term" value="F:carbon dioxide binding"/>
    <property type="evidence" value="ECO:0007669"/>
    <property type="project" value="TreeGrafter"/>
</dbReference>
<dbReference type="RefSeq" id="WP_149612282.1">
    <property type="nucleotide sequence ID" value="NZ_VTUX01000007.1"/>
</dbReference>
<dbReference type="SUPFAM" id="SSF159127">
    <property type="entry name" value="HupF/HypC-like"/>
    <property type="match status" value="1"/>
</dbReference>
<dbReference type="EMBL" id="VTUX01000007">
    <property type="protein sequence ID" value="KAA1189672.1"/>
    <property type="molecule type" value="Genomic_DNA"/>
</dbReference>
<dbReference type="InterPro" id="IPR001109">
    <property type="entry name" value="Hydrogenase_HupF/HypC"/>
</dbReference>
<proteinExistence type="inferred from homology"/>
<dbReference type="PRINTS" id="PR00445">
    <property type="entry name" value="HUPFHYPC"/>
</dbReference>
<dbReference type="AlphaFoldDB" id="A0A5B0WRI5"/>
<dbReference type="GO" id="GO:0051604">
    <property type="term" value="P:protein maturation"/>
    <property type="evidence" value="ECO:0007669"/>
    <property type="project" value="TreeGrafter"/>
</dbReference>
<dbReference type="Proteomes" id="UP000323708">
    <property type="component" value="Unassembled WGS sequence"/>
</dbReference>
<gene>
    <name evidence="2" type="ORF">F0M18_15090</name>
</gene>
<evidence type="ECO:0000313" key="3">
    <source>
        <dbReference type="Proteomes" id="UP000323708"/>
    </source>
</evidence>
<dbReference type="NCBIfam" id="TIGR00074">
    <property type="entry name" value="hypC_hupF"/>
    <property type="match status" value="1"/>
</dbReference>
<accession>A0A5B0WRI5</accession>
<keyword evidence="3" id="KW-1185">Reference proteome</keyword>
<evidence type="ECO:0000313" key="2">
    <source>
        <dbReference type="EMBL" id="KAA1189672.1"/>
    </source>
</evidence>
<dbReference type="Pfam" id="PF01455">
    <property type="entry name" value="HupF_HypC"/>
    <property type="match status" value="1"/>
</dbReference>
<protein>
    <submittedName>
        <fullName evidence="2">HypC/HybG/HupF family hydrogenase formation chaperone</fullName>
    </submittedName>
</protein>
<dbReference type="PANTHER" id="PTHR35177:SF2">
    <property type="entry name" value="HYDROGENASE MATURATION FACTOR HYBG"/>
    <property type="match status" value="1"/>
</dbReference>
<comment type="caution">
    <text evidence="2">The sequence shown here is derived from an EMBL/GenBank/DDBJ whole genome shotgun (WGS) entry which is preliminary data.</text>
</comment>
<sequence>MCVGVPMLVTDILPSGAAHCLPYGEPGVAHTVEASLLDTPPAANDWLLVHVDVAIRALDPTEAQQIGDALRAVEAAAAGQPFEHLLADLIEREPELPPHLRND</sequence>